<dbReference type="AlphaFoldDB" id="A0A3G3K5N9"/>
<dbReference type="KEGG" id="coh:EAV92_22635"/>
<reference evidence="2 3" key="1">
    <citation type="submission" date="2018-10" db="EMBL/GenBank/DDBJ databases">
        <title>Genome Sequence of Cohnella sp.</title>
        <authorList>
            <person name="Srinivasan S."/>
            <person name="Kim M.K."/>
        </authorList>
    </citation>
    <scope>NUCLEOTIDE SEQUENCE [LARGE SCALE GENOMIC DNA]</scope>
    <source>
        <strain evidence="2 3">18JY8-7</strain>
    </source>
</reference>
<organism evidence="2 3">
    <name type="scientific">Cohnella candidum</name>
    <dbReference type="NCBI Taxonomy" id="2674991"/>
    <lineage>
        <taxon>Bacteria</taxon>
        <taxon>Bacillati</taxon>
        <taxon>Bacillota</taxon>
        <taxon>Bacilli</taxon>
        <taxon>Bacillales</taxon>
        <taxon>Paenibacillaceae</taxon>
        <taxon>Cohnella</taxon>
    </lineage>
</organism>
<feature type="signal peptide" evidence="1">
    <location>
        <begin position="1"/>
        <end position="24"/>
    </location>
</feature>
<gene>
    <name evidence="2" type="ORF">EAV92_22635</name>
</gene>
<protein>
    <submittedName>
        <fullName evidence="2">Uncharacterized protein</fullName>
    </submittedName>
</protein>
<name>A0A3G3K5N9_9BACL</name>
<accession>A0A3G3K5N9</accession>
<proteinExistence type="predicted"/>
<dbReference type="RefSeq" id="WP_123043179.1">
    <property type="nucleotide sequence ID" value="NZ_CP033433.1"/>
</dbReference>
<dbReference type="EMBL" id="CP033433">
    <property type="protein sequence ID" value="AYQ75099.1"/>
    <property type="molecule type" value="Genomic_DNA"/>
</dbReference>
<feature type="chain" id="PRO_5018232693" evidence="1">
    <location>
        <begin position="25"/>
        <end position="95"/>
    </location>
</feature>
<sequence>MKRTLLIGTVLLACQMLFAGMAGAATYSSSSDKYVNLNLPLSLPKLDTGSLTFNTQQSLYNNVINPTGLSYNYYYYWVTVNGDPVLALDPFKITN</sequence>
<keyword evidence="3" id="KW-1185">Reference proteome</keyword>
<evidence type="ECO:0000313" key="3">
    <source>
        <dbReference type="Proteomes" id="UP000269097"/>
    </source>
</evidence>
<evidence type="ECO:0000313" key="2">
    <source>
        <dbReference type="EMBL" id="AYQ75099.1"/>
    </source>
</evidence>
<keyword evidence="1" id="KW-0732">Signal</keyword>
<dbReference type="Proteomes" id="UP000269097">
    <property type="component" value="Chromosome"/>
</dbReference>
<evidence type="ECO:0000256" key="1">
    <source>
        <dbReference type="SAM" id="SignalP"/>
    </source>
</evidence>